<organism evidence="2 3">
    <name type="scientific">Novipirellula herctigrandis</name>
    <dbReference type="NCBI Taxonomy" id="2527986"/>
    <lineage>
        <taxon>Bacteria</taxon>
        <taxon>Pseudomonadati</taxon>
        <taxon>Planctomycetota</taxon>
        <taxon>Planctomycetia</taxon>
        <taxon>Pirellulales</taxon>
        <taxon>Pirellulaceae</taxon>
        <taxon>Novipirellula</taxon>
    </lineage>
</organism>
<evidence type="ECO:0000256" key="1">
    <source>
        <dbReference type="SAM" id="SignalP"/>
    </source>
</evidence>
<accession>A0A5C5ZAY2</accession>
<comment type="caution">
    <text evidence="2">The sequence shown here is derived from an EMBL/GenBank/DDBJ whole genome shotgun (WGS) entry which is preliminary data.</text>
</comment>
<dbReference type="RefSeq" id="WP_419194809.1">
    <property type="nucleotide sequence ID" value="NZ_SJPJ01000001.1"/>
</dbReference>
<dbReference type="Proteomes" id="UP000315010">
    <property type="component" value="Unassembled WGS sequence"/>
</dbReference>
<dbReference type="AlphaFoldDB" id="A0A5C5ZAY2"/>
<protein>
    <submittedName>
        <fullName evidence="2">Uncharacterized protein</fullName>
    </submittedName>
</protein>
<reference evidence="2 3" key="1">
    <citation type="submission" date="2019-02" db="EMBL/GenBank/DDBJ databases">
        <title>Deep-cultivation of Planctomycetes and their phenomic and genomic characterization uncovers novel biology.</title>
        <authorList>
            <person name="Wiegand S."/>
            <person name="Jogler M."/>
            <person name="Boedeker C."/>
            <person name="Pinto D."/>
            <person name="Vollmers J."/>
            <person name="Rivas-Marin E."/>
            <person name="Kohn T."/>
            <person name="Peeters S.H."/>
            <person name="Heuer A."/>
            <person name="Rast P."/>
            <person name="Oberbeckmann S."/>
            <person name="Bunk B."/>
            <person name="Jeske O."/>
            <person name="Meyerdierks A."/>
            <person name="Storesund J.E."/>
            <person name="Kallscheuer N."/>
            <person name="Luecker S."/>
            <person name="Lage O.M."/>
            <person name="Pohl T."/>
            <person name="Merkel B.J."/>
            <person name="Hornburger P."/>
            <person name="Mueller R.-W."/>
            <person name="Bruemmer F."/>
            <person name="Labrenz M."/>
            <person name="Spormann A.M."/>
            <person name="Op Den Camp H."/>
            <person name="Overmann J."/>
            <person name="Amann R."/>
            <person name="Jetten M.S.M."/>
            <person name="Mascher T."/>
            <person name="Medema M.H."/>
            <person name="Devos D.P."/>
            <person name="Kaster A.-K."/>
            <person name="Ovreas L."/>
            <person name="Rohde M."/>
            <person name="Galperin M.Y."/>
            <person name="Jogler C."/>
        </authorList>
    </citation>
    <scope>NUCLEOTIDE SEQUENCE [LARGE SCALE GENOMIC DNA]</scope>
    <source>
        <strain evidence="2 3">CA13</strain>
    </source>
</reference>
<keyword evidence="1" id="KW-0732">Signal</keyword>
<gene>
    <name evidence="2" type="ORF">CA13_54850</name>
</gene>
<feature type="signal peptide" evidence="1">
    <location>
        <begin position="1"/>
        <end position="19"/>
    </location>
</feature>
<sequence precursor="true">MSRLLVLVVATMVSTPVLAHHPDRKCQPVHPRYDVIGPLGNRLPESYRRSYNRPTYLGGKIAYKIAPSSQEAMAWHRAEHRCAYDKCEGRRVPQYFYPKPWEALKVGARTSKDFVEDDEAKITPATIDPAQRFDDAAATNRSLEWEELEVSDLDSGSQQMLESVSPPPADFKDLLESVDLLELDQ</sequence>
<dbReference type="EMBL" id="SJPJ01000001">
    <property type="protein sequence ID" value="TWT84011.1"/>
    <property type="molecule type" value="Genomic_DNA"/>
</dbReference>
<feature type="chain" id="PRO_5022663274" evidence="1">
    <location>
        <begin position="20"/>
        <end position="185"/>
    </location>
</feature>
<evidence type="ECO:0000313" key="3">
    <source>
        <dbReference type="Proteomes" id="UP000315010"/>
    </source>
</evidence>
<proteinExistence type="predicted"/>
<evidence type="ECO:0000313" key="2">
    <source>
        <dbReference type="EMBL" id="TWT84011.1"/>
    </source>
</evidence>
<keyword evidence="3" id="KW-1185">Reference proteome</keyword>
<name>A0A5C5ZAY2_9BACT</name>